<name>A0ABZ2TPV4_9RHOB</name>
<protein>
    <recommendedName>
        <fullName evidence="3">VCBS repeat-containing protein</fullName>
    </recommendedName>
</protein>
<keyword evidence="2" id="KW-1185">Reference proteome</keyword>
<organism evidence="1 2">
    <name type="scientific">Roseovarius rhodophyticola</name>
    <dbReference type="NCBI Taxonomy" id="3080827"/>
    <lineage>
        <taxon>Bacteria</taxon>
        <taxon>Pseudomonadati</taxon>
        <taxon>Pseudomonadota</taxon>
        <taxon>Alphaproteobacteria</taxon>
        <taxon>Rhodobacterales</taxon>
        <taxon>Roseobacteraceae</taxon>
        <taxon>Roseovarius</taxon>
    </lineage>
</organism>
<dbReference type="Proteomes" id="UP001281305">
    <property type="component" value="Chromosome"/>
</dbReference>
<gene>
    <name evidence="1" type="ORF">RZS32_008380</name>
</gene>
<dbReference type="SUPFAM" id="SSF69318">
    <property type="entry name" value="Integrin alpha N-terminal domain"/>
    <property type="match status" value="1"/>
</dbReference>
<proteinExistence type="predicted"/>
<reference evidence="1 2" key="1">
    <citation type="submission" date="2024-02" db="EMBL/GenBank/DDBJ databases">
        <title>Roseovarius strain W115 nov., isolated from a marine algae.</title>
        <authorList>
            <person name="Lee M.W."/>
            <person name="Lee J.K."/>
            <person name="Kim J.M."/>
            <person name="Choi D.G."/>
            <person name="Baek J.H."/>
            <person name="Bayburt H."/>
            <person name="Jung J.J."/>
            <person name="Han D.M."/>
            <person name="Jeon C.O."/>
        </authorList>
    </citation>
    <scope>NUCLEOTIDE SEQUENCE [LARGE SCALE GENOMIC DNA]</scope>
    <source>
        <strain evidence="1 2">W115</strain>
    </source>
</reference>
<accession>A0ABZ2TPV4</accession>
<dbReference type="EMBL" id="CP146606">
    <property type="protein sequence ID" value="WYK19843.1"/>
    <property type="molecule type" value="Genomic_DNA"/>
</dbReference>
<evidence type="ECO:0000313" key="2">
    <source>
        <dbReference type="Proteomes" id="UP001281305"/>
    </source>
</evidence>
<sequence length="199" mass="22309">MTTALPPTEFDYEGVKTPSWQTNSTVDFPEHLEDRDNGTRFGDLNGDGLTDIIRYEKKNDDGFYTIDTRRVHINKGDGTWDIDVAWGWDDIDVPFFYHQESGSNHIRVDMGSRLIDVNGDGLDDFVSTFQCNKRFFLATIVKVGVMSSHLALSRTLTQQCTSTLGLVSSKTHLGLVSNHSRSGTLTKIDFATWAPLLLT</sequence>
<dbReference type="RefSeq" id="WP_339106881.1">
    <property type="nucleotide sequence ID" value="NZ_CP146606.1"/>
</dbReference>
<evidence type="ECO:0000313" key="1">
    <source>
        <dbReference type="EMBL" id="WYK19843.1"/>
    </source>
</evidence>
<evidence type="ECO:0008006" key="3">
    <source>
        <dbReference type="Google" id="ProtNLM"/>
    </source>
</evidence>
<dbReference type="InterPro" id="IPR028994">
    <property type="entry name" value="Integrin_alpha_N"/>
</dbReference>